<dbReference type="InterPro" id="IPR015421">
    <property type="entry name" value="PyrdxlP-dep_Trfase_major"/>
</dbReference>
<feature type="domain" description="Aminotransferase class V" evidence="9">
    <location>
        <begin position="31"/>
        <end position="403"/>
    </location>
</feature>
<dbReference type="OrthoDB" id="9804366at2"/>
<dbReference type="EC" id="2.8.1.7" evidence="3 8"/>
<evidence type="ECO:0000256" key="4">
    <source>
        <dbReference type="ARBA" id="ARBA00022679"/>
    </source>
</evidence>
<accession>A0A438BDA6</accession>
<dbReference type="Gene3D" id="3.90.1150.10">
    <property type="entry name" value="Aspartate Aminotransferase, domain 1"/>
    <property type="match status" value="1"/>
</dbReference>
<dbReference type="GO" id="GO:0006534">
    <property type="term" value="P:cysteine metabolic process"/>
    <property type="evidence" value="ECO:0007669"/>
    <property type="project" value="UniProtKB-UniRule"/>
</dbReference>
<dbReference type="EMBL" id="RKLP01000007">
    <property type="protein sequence ID" value="RVW08891.1"/>
    <property type="molecule type" value="Genomic_DNA"/>
</dbReference>
<dbReference type="Pfam" id="PF00266">
    <property type="entry name" value="Aminotran_5"/>
    <property type="match status" value="1"/>
</dbReference>
<protein>
    <recommendedName>
        <fullName evidence="3 8">Cysteine desulfurase</fullName>
        <ecNumber evidence="3 8">2.8.1.7</ecNumber>
    </recommendedName>
</protein>
<dbReference type="PANTHER" id="PTHR43586">
    <property type="entry name" value="CYSTEINE DESULFURASE"/>
    <property type="match status" value="1"/>
</dbReference>
<dbReference type="RefSeq" id="WP_127916955.1">
    <property type="nucleotide sequence ID" value="NZ_RKLP01000007.1"/>
</dbReference>
<evidence type="ECO:0000313" key="10">
    <source>
        <dbReference type="EMBL" id="RVW08891.1"/>
    </source>
</evidence>
<comment type="caution">
    <text evidence="10">The sequence shown here is derived from an EMBL/GenBank/DDBJ whole genome shotgun (WGS) entry which is preliminary data.</text>
</comment>
<dbReference type="InterPro" id="IPR015422">
    <property type="entry name" value="PyrdxlP-dep_Trfase_small"/>
</dbReference>
<dbReference type="Gene3D" id="3.40.640.10">
    <property type="entry name" value="Type I PLP-dependent aspartate aminotransferase-like (Major domain)"/>
    <property type="match status" value="1"/>
</dbReference>
<dbReference type="InterPro" id="IPR000192">
    <property type="entry name" value="Aminotrans_V_dom"/>
</dbReference>
<dbReference type="Proteomes" id="UP000286208">
    <property type="component" value="Unassembled WGS sequence"/>
</dbReference>
<keyword evidence="5 8" id="KW-0663">Pyridoxal phosphate</keyword>
<comment type="similarity">
    <text evidence="2 8">Belongs to the class-V pyridoxal-phosphate-dependent aminotransferase family. Csd subfamily.</text>
</comment>
<proteinExistence type="inferred from homology"/>
<reference evidence="10 11" key="1">
    <citation type="submission" date="2018-11" db="EMBL/GenBank/DDBJ databases">
        <title>Rhodococcus spongicola sp. nov. and Rhodococcus xishaensis sp. nov. from marine sponges.</title>
        <authorList>
            <person name="Li L."/>
            <person name="Lin H.W."/>
        </authorList>
    </citation>
    <scope>NUCLEOTIDE SEQUENCE [LARGE SCALE GENOMIC DNA]</scope>
    <source>
        <strain evidence="10 11">CCTCC AB2014297</strain>
    </source>
</reference>
<evidence type="ECO:0000259" key="9">
    <source>
        <dbReference type="Pfam" id="PF00266"/>
    </source>
</evidence>
<dbReference type="InterPro" id="IPR020578">
    <property type="entry name" value="Aminotrans_V_PyrdxlP_BS"/>
</dbReference>
<gene>
    <name evidence="10" type="ORF">EGT67_15425</name>
</gene>
<evidence type="ECO:0000256" key="1">
    <source>
        <dbReference type="ARBA" id="ARBA00001933"/>
    </source>
</evidence>
<dbReference type="NCBIfam" id="TIGR01979">
    <property type="entry name" value="sufS"/>
    <property type="match status" value="1"/>
</dbReference>
<dbReference type="CDD" id="cd06453">
    <property type="entry name" value="SufS_like"/>
    <property type="match status" value="1"/>
</dbReference>
<dbReference type="GO" id="GO:0030170">
    <property type="term" value="F:pyridoxal phosphate binding"/>
    <property type="evidence" value="ECO:0007669"/>
    <property type="project" value="UniProtKB-UniRule"/>
</dbReference>
<dbReference type="InterPro" id="IPR015424">
    <property type="entry name" value="PyrdxlP-dep_Trfase"/>
</dbReference>
<dbReference type="PANTHER" id="PTHR43586:SF8">
    <property type="entry name" value="CYSTEINE DESULFURASE 1, CHLOROPLASTIC"/>
    <property type="match status" value="1"/>
</dbReference>
<comment type="catalytic activity">
    <reaction evidence="6 8">
        <text>(sulfur carrier)-H + L-cysteine = (sulfur carrier)-SH + L-alanine</text>
        <dbReference type="Rhea" id="RHEA:43892"/>
        <dbReference type="Rhea" id="RHEA-COMP:14737"/>
        <dbReference type="Rhea" id="RHEA-COMP:14739"/>
        <dbReference type="ChEBI" id="CHEBI:29917"/>
        <dbReference type="ChEBI" id="CHEBI:35235"/>
        <dbReference type="ChEBI" id="CHEBI:57972"/>
        <dbReference type="ChEBI" id="CHEBI:64428"/>
        <dbReference type="EC" id="2.8.1.7"/>
    </reaction>
</comment>
<dbReference type="InterPro" id="IPR010970">
    <property type="entry name" value="Cys_dSase_SufS"/>
</dbReference>
<keyword evidence="11" id="KW-1185">Reference proteome</keyword>
<dbReference type="PROSITE" id="PS00595">
    <property type="entry name" value="AA_TRANSFER_CLASS_5"/>
    <property type="match status" value="1"/>
</dbReference>
<evidence type="ECO:0000256" key="6">
    <source>
        <dbReference type="ARBA" id="ARBA00050776"/>
    </source>
</evidence>
<organism evidence="10 11">
    <name type="scientific">Prescottella agglutinans</name>
    <dbReference type="NCBI Taxonomy" id="1644129"/>
    <lineage>
        <taxon>Bacteria</taxon>
        <taxon>Bacillati</taxon>
        <taxon>Actinomycetota</taxon>
        <taxon>Actinomycetes</taxon>
        <taxon>Mycobacteriales</taxon>
        <taxon>Nocardiaceae</taxon>
        <taxon>Prescottella</taxon>
    </lineage>
</organism>
<sequence>MTTTVPALDVTRIREDFPILGRTVRDGKPLVYLDSGATSQRPVQVLDAEREFLTTCNAAVHRGAHQLAEEATDAYEGARAAIASFVGADPDELVFTKNATESLNLVAYVFGDDRFDKVVGPGDEIVVTELEHHANLVPWQELARRTGATLRWYGITDDGRIDLDSLELTDKVKVVAFTHQSNVTGAISPVAELVRRAQAVGAITVLDACQSVPHIAVDFRSLGVDFAAFSGHKMLGPSGVGVLYGRRDLLASMPPFITGGSMIETVTMEGSTYAPPPQRFEAGVPMTSQVVGLGAAVKYLQDIGMDAVAQHEHLLVTAALEGLAGIDGVRIVGPTDGVDRGSAVSFLVDGIHAHDLGQVLDDDGVAVRVGHHCAWPMHQRFGIAATARASFALYNTLDEVDALIAGIRRAQDFFGVSGGN</sequence>
<evidence type="ECO:0000256" key="3">
    <source>
        <dbReference type="ARBA" id="ARBA00012239"/>
    </source>
</evidence>
<keyword evidence="4 8" id="KW-0808">Transferase</keyword>
<dbReference type="SUPFAM" id="SSF53383">
    <property type="entry name" value="PLP-dependent transferases"/>
    <property type="match status" value="1"/>
</dbReference>
<comment type="cofactor">
    <cofactor evidence="1 7">
        <name>pyridoxal 5'-phosphate</name>
        <dbReference type="ChEBI" id="CHEBI:597326"/>
    </cofactor>
</comment>
<dbReference type="AlphaFoldDB" id="A0A438BDA6"/>
<evidence type="ECO:0000256" key="2">
    <source>
        <dbReference type="ARBA" id="ARBA00010447"/>
    </source>
</evidence>
<comment type="function">
    <text evidence="8">Catalyzes the removal of elemental sulfur and selenium atoms from L-cysteine, L-cystine, L-selenocysteine, and L-selenocystine to produce L-alanine.</text>
</comment>
<name>A0A438BDA6_9NOCA</name>
<dbReference type="GO" id="GO:0031071">
    <property type="term" value="F:cysteine desulfurase activity"/>
    <property type="evidence" value="ECO:0007669"/>
    <property type="project" value="UniProtKB-UniRule"/>
</dbReference>
<evidence type="ECO:0000313" key="11">
    <source>
        <dbReference type="Proteomes" id="UP000286208"/>
    </source>
</evidence>
<evidence type="ECO:0000256" key="7">
    <source>
        <dbReference type="RuleBase" id="RU004504"/>
    </source>
</evidence>
<evidence type="ECO:0000256" key="8">
    <source>
        <dbReference type="RuleBase" id="RU004506"/>
    </source>
</evidence>
<evidence type="ECO:0000256" key="5">
    <source>
        <dbReference type="ARBA" id="ARBA00022898"/>
    </source>
</evidence>